<evidence type="ECO:0000256" key="1">
    <source>
        <dbReference type="ARBA" id="ARBA00010523"/>
    </source>
</evidence>
<dbReference type="AlphaFoldDB" id="A0A075H990"/>
<keyword evidence="2 4" id="KW-0413">Isomerase</keyword>
<dbReference type="GO" id="GO:0097367">
    <property type="term" value="F:carbohydrate derivative binding"/>
    <property type="evidence" value="ECO:0007669"/>
    <property type="project" value="InterPro"/>
</dbReference>
<name>A0A075H990_9ARCH</name>
<dbReference type="InterPro" id="IPR035484">
    <property type="entry name" value="SIS_PGI/PMI_1"/>
</dbReference>
<accession>A0A075H990</accession>
<dbReference type="CDD" id="cd05017">
    <property type="entry name" value="SIS_PGI_PMI_1"/>
    <property type="match status" value="1"/>
</dbReference>
<dbReference type="CDD" id="cd05637">
    <property type="entry name" value="SIS_PGI_PMI_2"/>
    <property type="match status" value="1"/>
</dbReference>
<protein>
    <submittedName>
        <fullName evidence="4">Transcriptional regulator RpiR family (Pgi-pmi)</fullName>
        <ecNumber evidence="4">5.3.1.8</ecNumber>
    </submittedName>
</protein>
<dbReference type="GO" id="GO:0005975">
    <property type="term" value="P:carbohydrate metabolic process"/>
    <property type="evidence" value="ECO:0007669"/>
    <property type="project" value="InterPro"/>
</dbReference>
<dbReference type="GO" id="GO:1901135">
    <property type="term" value="P:carbohydrate derivative metabolic process"/>
    <property type="evidence" value="ECO:0007669"/>
    <property type="project" value="InterPro"/>
</dbReference>
<evidence type="ECO:0000313" key="4">
    <source>
        <dbReference type="EMBL" id="AIF10388.1"/>
    </source>
</evidence>
<gene>
    <name evidence="4" type="primary">pgi-pmi</name>
</gene>
<organism evidence="4">
    <name type="scientific">uncultured marine thaumarchaeote KM3_45_E05</name>
    <dbReference type="NCBI Taxonomy" id="1456156"/>
    <lineage>
        <taxon>Archaea</taxon>
        <taxon>Nitrososphaerota</taxon>
        <taxon>environmental samples</taxon>
    </lineage>
</organism>
<dbReference type="Pfam" id="PF10432">
    <property type="entry name" value="bact-PGI_C"/>
    <property type="match status" value="1"/>
</dbReference>
<dbReference type="EC" id="5.3.1.8" evidence="4"/>
<sequence length="337" mass="37115">MLDSDTLKKFDSSSMCDAYDKWPQLARSAYESDLNAVSFDNIDHIILIGMGGSGAICEVISAILSKTQIHTSVVKGYHLPNTADANTLVIVVSVSGDTVETISVLESALSNSCHIVAFSSGGKLQQICEDKKLTHFIISQVHSPRASFPAFLYSILNVLSGILPISHSDVVESLDTLESLQKQIFSENLTTTNSALSIAEWISGIPMLYYPWGLEPAATRFKNSLQENAKTHVISEDIVEATHNGIVAWEKSSPVIPILIRGSDDYTKTKSLWDLLENYFKERNIDYRVINSVEGSILSKLVCLIYLCDYISIYTSVLSETDPSPVSSIDYFKGLKK</sequence>
<evidence type="ECO:0000259" key="3">
    <source>
        <dbReference type="PROSITE" id="PS51464"/>
    </source>
</evidence>
<evidence type="ECO:0000256" key="2">
    <source>
        <dbReference type="ARBA" id="ARBA00023235"/>
    </source>
</evidence>
<dbReference type="PROSITE" id="PS51464">
    <property type="entry name" value="SIS"/>
    <property type="match status" value="1"/>
</dbReference>
<dbReference type="GO" id="GO:0004347">
    <property type="term" value="F:glucose-6-phosphate isomerase activity"/>
    <property type="evidence" value="ECO:0007669"/>
    <property type="project" value="InterPro"/>
</dbReference>
<dbReference type="Pfam" id="PF01380">
    <property type="entry name" value="SIS"/>
    <property type="match status" value="1"/>
</dbReference>
<reference evidence="4" key="1">
    <citation type="journal article" date="2014" name="Genome Biol. Evol.">
        <title>Pangenome evidence for extensive interdomain horizontal transfer affecting lineage core and shell genes in uncultured planktonic thaumarchaeota and euryarchaeota.</title>
        <authorList>
            <person name="Deschamps P."/>
            <person name="Zivanovic Y."/>
            <person name="Moreira D."/>
            <person name="Rodriguez-Valera F."/>
            <person name="Lopez-Garcia P."/>
        </authorList>
    </citation>
    <scope>NUCLEOTIDE SEQUENCE</scope>
</reference>
<dbReference type="Gene3D" id="3.40.50.10490">
    <property type="entry name" value="Glucose-6-phosphate isomerase like protein, domain 1"/>
    <property type="match status" value="2"/>
</dbReference>
<dbReference type="InterPro" id="IPR046348">
    <property type="entry name" value="SIS_dom_sf"/>
</dbReference>
<comment type="similarity">
    <text evidence="1">Belongs to the PGI/PMI family.</text>
</comment>
<dbReference type="SUPFAM" id="SSF53697">
    <property type="entry name" value="SIS domain"/>
    <property type="match status" value="1"/>
</dbReference>
<dbReference type="GO" id="GO:0004476">
    <property type="term" value="F:mannose-6-phosphate isomerase activity"/>
    <property type="evidence" value="ECO:0007669"/>
    <property type="project" value="UniProtKB-EC"/>
</dbReference>
<dbReference type="EMBL" id="KF900890">
    <property type="protein sequence ID" value="AIF10388.1"/>
    <property type="molecule type" value="Genomic_DNA"/>
</dbReference>
<feature type="domain" description="SIS" evidence="3">
    <location>
        <begin position="35"/>
        <end position="173"/>
    </location>
</feature>
<dbReference type="InterPro" id="IPR001347">
    <property type="entry name" value="SIS_dom"/>
</dbReference>
<dbReference type="InterPro" id="IPR019490">
    <property type="entry name" value="Glu6P/Mann6P_isomerase_C"/>
</dbReference>
<proteinExistence type="inferred from homology"/>